<dbReference type="VEuPathDB" id="FungiDB:RO3G_02525"/>
<evidence type="ECO:0000313" key="2">
    <source>
        <dbReference type="Proteomes" id="UP000009138"/>
    </source>
</evidence>
<dbReference type="InParanoid" id="I1BNP1"/>
<proteinExistence type="predicted"/>
<dbReference type="AlphaFoldDB" id="I1BNP1"/>
<name>I1BNP1_RHIO9</name>
<dbReference type="EMBL" id="CH476733">
    <property type="protein sequence ID" value="EIE77821.1"/>
    <property type="molecule type" value="Genomic_DNA"/>
</dbReference>
<sequence length="69" mass="8262">MHIQFIEPPTLQHIEQEEQWLQTTGNRLPEESILNLFWFKETVFTRRHQMGIVAGMLINVYYGITHVIH</sequence>
<protein>
    <submittedName>
        <fullName evidence="1">Uncharacterized protein</fullName>
    </submittedName>
</protein>
<keyword evidence="2" id="KW-1185">Reference proteome</keyword>
<organism evidence="1 2">
    <name type="scientific">Rhizopus delemar (strain RA 99-880 / ATCC MYA-4621 / FGSC 9543 / NRRL 43880)</name>
    <name type="common">Mucormycosis agent</name>
    <name type="synonym">Rhizopus arrhizus var. delemar</name>
    <dbReference type="NCBI Taxonomy" id="246409"/>
    <lineage>
        <taxon>Eukaryota</taxon>
        <taxon>Fungi</taxon>
        <taxon>Fungi incertae sedis</taxon>
        <taxon>Mucoromycota</taxon>
        <taxon>Mucoromycotina</taxon>
        <taxon>Mucoromycetes</taxon>
        <taxon>Mucorales</taxon>
        <taxon>Mucorineae</taxon>
        <taxon>Rhizopodaceae</taxon>
        <taxon>Rhizopus</taxon>
    </lineage>
</organism>
<evidence type="ECO:0000313" key="1">
    <source>
        <dbReference type="EMBL" id="EIE77821.1"/>
    </source>
</evidence>
<gene>
    <name evidence="1" type="ORF">RO3G_02525</name>
</gene>
<dbReference type="RefSeq" id="XP_067513217.1">
    <property type="nucleotide sequence ID" value="XM_067657116.1"/>
</dbReference>
<dbReference type="Proteomes" id="UP000009138">
    <property type="component" value="Unassembled WGS sequence"/>
</dbReference>
<dbReference type="GeneID" id="93609497"/>
<reference evidence="1 2" key="1">
    <citation type="journal article" date="2009" name="PLoS Genet.">
        <title>Genomic analysis of the basal lineage fungus Rhizopus oryzae reveals a whole-genome duplication.</title>
        <authorList>
            <person name="Ma L.-J."/>
            <person name="Ibrahim A.S."/>
            <person name="Skory C."/>
            <person name="Grabherr M.G."/>
            <person name="Burger G."/>
            <person name="Butler M."/>
            <person name="Elias M."/>
            <person name="Idnurm A."/>
            <person name="Lang B.F."/>
            <person name="Sone T."/>
            <person name="Abe A."/>
            <person name="Calvo S.E."/>
            <person name="Corrochano L.M."/>
            <person name="Engels R."/>
            <person name="Fu J."/>
            <person name="Hansberg W."/>
            <person name="Kim J.-M."/>
            <person name="Kodira C.D."/>
            <person name="Koehrsen M.J."/>
            <person name="Liu B."/>
            <person name="Miranda-Saavedra D."/>
            <person name="O'Leary S."/>
            <person name="Ortiz-Castellanos L."/>
            <person name="Poulter R."/>
            <person name="Rodriguez-Romero J."/>
            <person name="Ruiz-Herrera J."/>
            <person name="Shen Y.-Q."/>
            <person name="Zeng Q."/>
            <person name="Galagan J."/>
            <person name="Birren B.W."/>
            <person name="Cuomo C.A."/>
            <person name="Wickes B.L."/>
        </authorList>
    </citation>
    <scope>NUCLEOTIDE SEQUENCE [LARGE SCALE GENOMIC DNA]</scope>
    <source>
        <strain evidence="2">RA 99-880 / ATCC MYA-4621 / FGSC 9543 / NRRL 43880</strain>
    </source>
</reference>
<accession>I1BNP1</accession>